<organism evidence="7 8">
    <name type="scientific">Alloalcanivorax gelatiniphagus</name>
    <dbReference type="NCBI Taxonomy" id="1194167"/>
    <lineage>
        <taxon>Bacteria</taxon>
        <taxon>Pseudomonadati</taxon>
        <taxon>Pseudomonadota</taxon>
        <taxon>Gammaproteobacteria</taxon>
        <taxon>Oceanospirillales</taxon>
        <taxon>Alcanivoracaceae</taxon>
        <taxon>Alloalcanivorax</taxon>
    </lineage>
</organism>
<feature type="domain" description="Translocation and assembly module TamB C-terminal" evidence="6">
    <location>
        <begin position="852"/>
        <end position="1182"/>
    </location>
</feature>
<dbReference type="Pfam" id="PF04357">
    <property type="entry name" value="TamB"/>
    <property type="match status" value="1"/>
</dbReference>
<evidence type="ECO:0000256" key="4">
    <source>
        <dbReference type="ARBA" id="ARBA00023136"/>
    </source>
</evidence>
<protein>
    <recommendedName>
        <fullName evidence="6">Translocation and assembly module TamB C-terminal domain-containing protein</fullName>
    </recommendedName>
</protein>
<sequence>MASAPEHGAGPVKRGAWIKRTLLILLVLLPLLLLGALFGLLGTGAGNLWLLERARPYLPGELTVENWRGNLLNGVTVERLSYRQGDNDQTLAVDIEGLDLEAAPRQLWYGWLRLSHLRARAVTLTLPAGEPADPEAPPFTLPESLALPLGVAVDELRLGRFTLTGESPLVIEDLRGDDLAARDKLALPELALSVSDTRLTLALNGELKQPYQLDGELDWRRPARAGDSPPATEDAAPPDSSPLDSAAGHLTLSGTPEQLHLTHQLSAPARLASEGEVGYRDGQVQLDLTHSWPAQDLPVATPVPVALGAGRLTTRGDLRAVEVDGSADLTADGHPIHLELAGQAGLQRLVLSRLAMTSGAQTLILSGQLDYADGLAWDLDARGRHLNPAVVAPDWPADLALDTRTRGHWRGAEDWSLQADPLRLEGRLKGTPLTLTGRAGQPAGGELSVTLDGRWGGDRLRARGRVGEQWNLDGSVSVASLSRWYGPAAGNLNADWQLRGALKTPRLSGNARGRNLGYGEWRLASLEARFQNLSTGDGPMSLTLQGQTLGQAGVTRVDALSLDLQGSRQDHRLVVTAAAGDADTRLALNADLDAAQRWRGEIRQWRLSEPRAGVWELRQPAPFELSADRQSLESLCLAGDAGGSLCLAGSHRGGDLDGQATVKALPLALAEPWLGESITLKGSVDAEAQISGTVNAPAGQWHLALDGTELTLTTLEEPSTFRLSEARLTGTLDNDRLENQLDLVVAGQGELHARVANGLSAEAPLQGEIRVDVPSLADLAPLIPRVGQVSGRLGGDLALGGSLAHPAVGGELALEDGSVTVPDLGITAENLRLSVRGDPAGALRLEGQAGLGDGTLRLDGRWAPTQSPLAVSLTVTGQRLRVANREDAVVYVSPDLKLEGDGDTLRLTGNLDIPEADLKPRELPESAITVSDDQVLVDARAESSQGLPLAMAVGVTLGDKVRFEGFGLTATLNGNLRVSQQPGQPAQLDGELVIVEGRYRAYGQNLAIENGRLLFQGAPDNPALDIRAIRRIPSENQVVGVQLSGTLQQPEARIFSDPALEESQAMSYLITGQSLNSGSDSDGAKVAQALALYGLQKGAGVTRKIGDTLGLDEISIGSDWESDDAALMLGKRLSDRLYLTYAVGLFDAISTVMLRYTLTRTLHLEAQSSSKEQAIDLIWERELR</sequence>
<keyword evidence="3" id="KW-1133">Transmembrane helix</keyword>
<name>A0ABY2XRH3_9GAMM</name>
<keyword evidence="4" id="KW-0472">Membrane</keyword>
<evidence type="ECO:0000256" key="1">
    <source>
        <dbReference type="ARBA" id="ARBA00004167"/>
    </source>
</evidence>
<evidence type="ECO:0000256" key="5">
    <source>
        <dbReference type="SAM" id="MobiDB-lite"/>
    </source>
</evidence>
<dbReference type="RefSeq" id="WP_138770918.1">
    <property type="nucleotide sequence ID" value="NZ_VCQT01000011.1"/>
</dbReference>
<dbReference type="PANTHER" id="PTHR36985:SF1">
    <property type="entry name" value="TRANSLOCATION AND ASSEMBLY MODULE SUBUNIT TAMB"/>
    <property type="match status" value="1"/>
</dbReference>
<reference evidence="7 8" key="1">
    <citation type="submission" date="2019-05" db="EMBL/GenBank/DDBJ databases">
        <title>Genome of Alcanivorax gelatiniphagus, an oil degrading marine bacteria.</title>
        <authorList>
            <person name="Kwon K.K."/>
        </authorList>
    </citation>
    <scope>NUCLEOTIDE SEQUENCE [LARGE SCALE GENOMIC DNA]</scope>
    <source>
        <strain evidence="7 8">MEBiC 08158</strain>
    </source>
</reference>
<evidence type="ECO:0000256" key="3">
    <source>
        <dbReference type="ARBA" id="ARBA00022989"/>
    </source>
</evidence>
<gene>
    <name evidence="7" type="ORF">FGS76_01805</name>
</gene>
<feature type="region of interest" description="Disordered" evidence="5">
    <location>
        <begin position="214"/>
        <end position="251"/>
    </location>
</feature>
<comment type="subcellular location">
    <subcellularLocation>
        <location evidence="1">Membrane</location>
        <topology evidence="1">Single-pass membrane protein</topology>
    </subcellularLocation>
</comment>
<dbReference type="Proteomes" id="UP000739180">
    <property type="component" value="Unassembled WGS sequence"/>
</dbReference>
<proteinExistence type="predicted"/>
<keyword evidence="2" id="KW-0812">Transmembrane</keyword>
<dbReference type="PANTHER" id="PTHR36985">
    <property type="entry name" value="TRANSLOCATION AND ASSEMBLY MODULE SUBUNIT TAMB"/>
    <property type="match status" value="1"/>
</dbReference>
<accession>A0ABY2XRH3</accession>
<dbReference type="EMBL" id="VCQT01000011">
    <property type="protein sequence ID" value="TMW14778.1"/>
    <property type="molecule type" value="Genomic_DNA"/>
</dbReference>
<dbReference type="InterPro" id="IPR007452">
    <property type="entry name" value="TamB_C"/>
</dbReference>
<evidence type="ECO:0000259" key="6">
    <source>
        <dbReference type="Pfam" id="PF04357"/>
    </source>
</evidence>
<comment type="caution">
    <text evidence="7">The sequence shown here is derived from an EMBL/GenBank/DDBJ whole genome shotgun (WGS) entry which is preliminary data.</text>
</comment>
<evidence type="ECO:0000313" key="8">
    <source>
        <dbReference type="Proteomes" id="UP000739180"/>
    </source>
</evidence>
<evidence type="ECO:0000313" key="7">
    <source>
        <dbReference type="EMBL" id="TMW14778.1"/>
    </source>
</evidence>
<evidence type="ECO:0000256" key="2">
    <source>
        <dbReference type="ARBA" id="ARBA00022692"/>
    </source>
</evidence>
<keyword evidence="8" id="KW-1185">Reference proteome</keyword>